<organism evidence="6 7">
    <name type="scientific">Salinithrix halophila</name>
    <dbReference type="NCBI Taxonomy" id="1485204"/>
    <lineage>
        <taxon>Bacteria</taxon>
        <taxon>Bacillati</taxon>
        <taxon>Bacillota</taxon>
        <taxon>Bacilli</taxon>
        <taxon>Bacillales</taxon>
        <taxon>Thermoactinomycetaceae</taxon>
        <taxon>Salinithrix</taxon>
    </lineage>
</organism>
<dbReference type="PANTHER" id="PTHR43214:SF43">
    <property type="entry name" value="TWO-COMPONENT RESPONSE REGULATOR"/>
    <property type="match status" value="1"/>
</dbReference>
<dbReference type="EMBL" id="JBHSAP010000009">
    <property type="protein sequence ID" value="MFC4077018.1"/>
    <property type="molecule type" value="Genomic_DNA"/>
</dbReference>
<feature type="region of interest" description="Disordered" evidence="4">
    <location>
        <begin position="77"/>
        <end position="97"/>
    </location>
</feature>
<keyword evidence="1" id="KW-0805">Transcription regulation</keyword>
<name>A0ABV8JJ42_9BACL</name>
<reference evidence="7" key="1">
    <citation type="journal article" date="2019" name="Int. J. Syst. Evol. Microbiol.">
        <title>The Global Catalogue of Microorganisms (GCM) 10K type strain sequencing project: providing services to taxonomists for standard genome sequencing and annotation.</title>
        <authorList>
            <consortium name="The Broad Institute Genomics Platform"/>
            <consortium name="The Broad Institute Genome Sequencing Center for Infectious Disease"/>
            <person name="Wu L."/>
            <person name="Ma J."/>
        </authorList>
    </citation>
    <scope>NUCLEOTIDE SEQUENCE [LARGE SCALE GENOMIC DNA]</scope>
    <source>
        <strain evidence="7">IBRC-M 10813</strain>
    </source>
</reference>
<comment type="caution">
    <text evidence="6">The sequence shown here is derived from an EMBL/GenBank/DDBJ whole genome shotgun (WGS) entry which is preliminary data.</text>
</comment>
<gene>
    <name evidence="6" type="ORF">ACFOUO_09345</name>
</gene>
<dbReference type="InterPro" id="IPR036388">
    <property type="entry name" value="WH-like_DNA-bd_sf"/>
</dbReference>
<keyword evidence="3" id="KW-0804">Transcription</keyword>
<sequence length="97" mass="11058">MENNRTNQILSETDTKIIELISQEKANKEIADLLGMPQRTVEYHITTIMRKMGTSTRLGAVMRAIQKGIIQVQTPYPTENSERRGNCSVNSEECVRF</sequence>
<dbReference type="Pfam" id="PF00196">
    <property type="entry name" value="GerE"/>
    <property type="match status" value="1"/>
</dbReference>
<dbReference type="InterPro" id="IPR039420">
    <property type="entry name" value="WalR-like"/>
</dbReference>
<evidence type="ECO:0000256" key="3">
    <source>
        <dbReference type="ARBA" id="ARBA00023163"/>
    </source>
</evidence>
<dbReference type="InterPro" id="IPR000792">
    <property type="entry name" value="Tscrpt_reg_LuxR_C"/>
</dbReference>
<dbReference type="SUPFAM" id="SSF46894">
    <property type="entry name" value="C-terminal effector domain of the bipartite response regulators"/>
    <property type="match status" value="1"/>
</dbReference>
<proteinExistence type="predicted"/>
<dbReference type="PANTHER" id="PTHR43214">
    <property type="entry name" value="TWO-COMPONENT RESPONSE REGULATOR"/>
    <property type="match status" value="1"/>
</dbReference>
<accession>A0ABV8JJ42</accession>
<keyword evidence="2" id="KW-0238">DNA-binding</keyword>
<dbReference type="PRINTS" id="PR00038">
    <property type="entry name" value="HTHLUXR"/>
</dbReference>
<dbReference type="SMART" id="SM00421">
    <property type="entry name" value="HTH_LUXR"/>
    <property type="match status" value="1"/>
</dbReference>
<dbReference type="InterPro" id="IPR016032">
    <property type="entry name" value="Sig_transdc_resp-reg_C-effctor"/>
</dbReference>
<dbReference type="Proteomes" id="UP001595843">
    <property type="component" value="Unassembled WGS sequence"/>
</dbReference>
<evidence type="ECO:0000256" key="1">
    <source>
        <dbReference type="ARBA" id="ARBA00023015"/>
    </source>
</evidence>
<keyword evidence="7" id="KW-1185">Reference proteome</keyword>
<dbReference type="CDD" id="cd06170">
    <property type="entry name" value="LuxR_C_like"/>
    <property type="match status" value="1"/>
</dbReference>
<protein>
    <submittedName>
        <fullName evidence="6">Response regulator transcription factor</fullName>
    </submittedName>
</protein>
<feature type="domain" description="HTH luxR-type" evidence="5">
    <location>
        <begin position="3"/>
        <end position="68"/>
    </location>
</feature>
<dbReference type="Gene3D" id="1.10.10.10">
    <property type="entry name" value="Winged helix-like DNA-binding domain superfamily/Winged helix DNA-binding domain"/>
    <property type="match status" value="1"/>
</dbReference>
<dbReference type="PROSITE" id="PS50043">
    <property type="entry name" value="HTH_LUXR_2"/>
    <property type="match status" value="1"/>
</dbReference>
<evidence type="ECO:0000256" key="4">
    <source>
        <dbReference type="SAM" id="MobiDB-lite"/>
    </source>
</evidence>
<dbReference type="RefSeq" id="WP_380704471.1">
    <property type="nucleotide sequence ID" value="NZ_JBHSAP010000009.1"/>
</dbReference>
<evidence type="ECO:0000313" key="6">
    <source>
        <dbReference type="EMBL" id="MFC4077018.1"/>
    </source>
</evidence>
<evidence type="ECO:0000259" key="5">
    <source>
        <dbReference type="PROSITE" id="PS50043"/>
    </source>
</evidence>
<evidence type="ECO:0000256" key="2">
    <source>
        <dbReference type="ARBA" id="ARBA00023125"/>
    </source>
</evidence>
<evidence type="ECO:0000313" key="7">
    <source>
        <dbReference type="Proteomes" id="UP001595843"/>
    </source>
</evidence>